<sequence length="139" mass="14637">MPAKAVSSSLAALSGMLITLAISSKTLGQNDASRYRANGGNSGHGGFLILLDSLATAARMFRLSSTSPSLFILNTLIIAAWVGAFLLGFVITCVMSFFLYGGALITGAGSVEGKNRAKGAVRKFQRLFGVYDGRQKYGY</sequence>
<keyword evidence="2" id="KW-0732">Signal</keyword>
<feature type="transmembrane region" description="Helical" evidence="1">
    <location>
        <begin position="44"/>
        <end position="61"/>
    </location>
</feature>
<gene>
    <name evidence="3" type="ORF">EX30DRAFT_371919</name>
</gene>
<evidence type="ECO:0000313" key="3">
    <source>
        <dbReference type="EMBL" id="TGZ80899.1"/>
    </source>
</evidence>
<feature type="chain" id="PRO_5020334271" evidence="2">
    <location>
        <begin position="29"/>
        <end position="139"/>
    </location>
</feature>
<dbReference type="Proteomes" id="UP000298138">
    <property type="component" value="Unassembled WGS sequence"/>
</dbReference>
<name>A0A4S2MW73_9PEZI</name>
<protein>
    <submittedName>
        <fullName evidence="3">Uncharacterized protein</fullName>
    </submittedName>
</protein>
<keyword evidence="1" id="KW-1133">Transmembrane helix</keyword>
<dbReference type="AlphaFoldDB" id="A0A4S2MW73"/>
<keyword evidence="4" id="KW-1185">Reference proteome</keyword>
<dbReference type="InParanoid" id="A0A4S2MW73"/>
<organism evidence="3 4">
    <name type="scientific">Ascodesmis nigricans</name>
    <dbReference type="NCBI Taxonomy" id="341454"/>
    <lineage>
        <taxon>Eukaryota</taxon>
        <taxon>Fungi</taxon>
        <taxon>Dikarya</taxon>
        <taxon>Ascomycota</taxon>
        <taxon>Pezizomycotina</taxon>
        <taxon>Pezizomycetes</taxon>
        <taxon>Pezizales</taxon>
        <taxon>Ascodesmidaceae</taxon>
        <taxon>Ascodesmis</taxon>
    </lineage>
</organism>
<dbReference type="EMBL" id="ML220122">
    <property type="protein sequence ID" value="TGZ80899.1"/>
    <property type="molecule type" value="Genomic_DNA"/>
</dbReference>
<feature type="transmembrane region" description="Helical" evidence="1">
    <location>
        <begin position="73"/>
        <end position="100"/>
    </location>
</feature>
<keyword evidence="1" id="KW-0812">Transmembrane</keyword>
<accession>A0A4S2MW73</accession>
<feature type="signal peptide" evidence="2">
    <location>
        <begin position="1"/>
        <end position="28"/>
    </location>
</feature>
<proteinExistence type="predicted"/>
<reference evidence="3 4" key="1">
    <citation type="submission" date="2019-04" db="EMBL/GenBank/DDBJ databases">
        <title>Comparative genomics and transcriptomics to analyze fruiting body development in filamentous ascomycetes.</title>
        <authorList>
            <consortium name="DOE Joint Genome Institute"/>
            <person name="Lutkenhaus R."/>
            <person name="Traeger S."/>
            <person name="Breuer J."/>
            <person name="Kuo A."/>
            <person name="Lipzen A."/>
            <person name="Pangilinan J."/>
            <person name="Dilworth D."/>
            <person name="Sandor L."/>
            <person name="Poggeler S."/>
            <person name="Barry K."/>
            <person name="Grigoriev I.V."/>
            <person name="Nowrousian M."/>
        </authorList>
    </citation>
    <scope>NUCLEOTIDE SEQUENCE [LARGE SCALE GENOMIC DNA]</scope>
    <source>
        <strain evidence="3 4">CBS 389.68</strain>
    </source>
</reference>
<evidence type="ECO:0000256" key="2">
    <source>
        <dbReference type="SAM" id="SignalP"/>
    </source>
</evidence>
<evidence type="ECO:0000256" key="1">
    <source>
        <dbReference type="SAM" id="Phobius"/>
    </source>
</evidence>
<keyword evidence="1" id="KW-0472">Membrane</keyword>
<evidence type="ECO:0000313" key="4">
    <source>
        <dbReference type="Proteomes" id="UP000298138"/>
    </source>
</evidence>